<feature type="compositionally biased region" description="Polar residues" evidence="10">
    <location>
        <begin position="258"/>
        <end position="274"/>
    </location>
</feature>
<comment type="subcellular location">
    <subcellularLocation>
        <location evidence="1">Cell junction</location>
        <location evidence="1">Tight junction</location>
    </subcellularLocation>
    <subcellularLocation>
        <location evidence="2">Cell membrane</location>
        <topology evidence="2">Multi-pass membrane protein</topology>
    </subcellularLocation>
</comment>
<dbReference type="GO" id="GO:0005198">
    <property type="term" value="F:structural molecule activity"/>
    <property type="evidence" value="ECO:0007669"/>
    <property type="project" value="InterPro"/>
</dbReference>
<dbReference type="Proteomes" id="UP001501940">
    <property type="component" value="Chromosome 14"/>
</dbReference>
<dbReference type="AlphaFoldDB" id="A0AAQ6AI86"/>
<dbReference type="InterPro" id="IPR017974">
    <property type="entry name" value="Claudin_CS"/>
</dbReference>
<evidence type="ECO:0000256" key="10">
    <source>
        <dbReference type="SAM" id="MobiDB-lite"/>
    </source>
</evidence>
<evidence type="ECO:0000256" key="4">
    <source>
        <dbReference type="ARBA" id="ARBA00022427"/>
    </source>
</evidence>
<reference evidence="12 13" key="1">
    <citation type="submission" date="2022-01" db="EMBL/GenBank/DDBJ databases">
        <title>A chromosome-scale genome assembly of the false clownfish, Amphiprion ocellaris.</title>
        <authorList>
            <person name="Ryu T."/>
        </authorList>
    </citation>
    <scope>NUCLEOTIDE SEQUENCE [LARGE SCALE GENOMIC DNA]</scope>
</reference>
<evidence type="ECO:0000256" key="8">
    <source>
        <dbReference type="ARBA" id="ARBA00022989"/>
    </source>
</evidence>
<protein>
    <recommendedName>
        <fullName evidence="14">Claudin</fullName>
    </recommendedName>
</protein>
<dbReference type="GeneID" id="111580014"/>
<proteinExistence type="inferred from homology"/>
<keyword evidence="6 11" id="KW-0812">Transmembrane</keyword>
<keyword evidence="7" id="KW-0965">Cell junction</keyword>
<dbReference type="Gene3D" id="1.20.140.150">
    <property type="match status" value="1"/>
</dbReference>
<organism evidence="12 13">
    <name type="scientific">Amphiprion ocellaris</name>
    <name type="common">Clown anemonefish</name>
    <dbReference type="NCBI Taxonomy" id="80972"/>
    <lineage>
        <taxon>Eukaryota</taxon>
        <taxon>Metazoa</taxon>
        <taxon>Chordata</taxon>
        <taxon>Craniata</taxon>
        <taxon>Vertebrata</taxon>
        <taxon>Euteleostomi</taxon>
        <taxon>Actinopterygii</taxon>
        <taxon>Neopterygii</taxon>
        <taxon>Teleostei</taxon>
        <taxon>Neoteleostei</taxon>
        <taxon>Acanthomorphata</taxon>
        <taxon>Ovalentaria</taxon>
        <taxon>Pomacentridae</taxon>
        <taxon>Amphiprion</taxon>
    </lineage>
</organism>
<feature type="transmembrane region" description="Helical" evidence="11">
    <location>
        <begin position="7"/>
        <end position="30"/>
    </location>
</feature>
<evidence type="ECO:0000313" key="12">
    <source>
        <dbReference type="Ensembl" id="ENSAOCP00000078098.1"/>
    </source>
</evidence>
<dbReference type="InterPro" id="IPR004031">
    <property type="entry name" value="PMP22/EMP/MP20/Claudin"/>
</dbReference>
<evidence type="ECO:0000256" key="11">
    <source>
        <dbReference type="SAM" id="Phobius"/>
    </source>
</evidence>
<dbReference type="GO" id="GO:0005886">
    <property type="term" value="C:plasma membrane"/>
    <property type="evidence" value="ECO:0007669"/>
    <property type="project" value="UniProtKB-SubCell"/>
</dbReference>
<accession>A0AAQ6AI86</accession>
<name>A0AAQ6AI86_AMPOC</name>
<dbReference type="InterPro" id="IPR006187">
    <property type="entry name" value="Claudin"/>
</dbReference>
<dbReference type="PROSITE" id="PS01346">
    <property type="entry name" value="CLAUDIN"/>
    <property type="match status" value="1"/>
</dbReference>
<dbReference type="KEGG" id="aoce:111580014"/>
<evidence type="ECO:0000256" key="5">
    <source>
        <dbReference type="ARBA" id="ARBA00022475"/>
    </source>
</evidence>
<dbReference type="Ensembl" id="ENSAOCT00000061726.1">
    <property type="protein sequence ID" value="ENSAOCP00000078098.1"/>
    <property type="gene ID" value="ENSAOCG00000033905.1"/>
</dbReference>
<dbReference type="GO" id="GO:0005923">
    <property type="term" value="C:bicellular tight junction"/>
    <property type="evidence" value="ECO:0007669"/>
    <property type="project" value="UniProtKB-SubCell"/>
</dbReference>
<feature type="transmembrane region" description="Helical" evidence="11">
    <location>
        <begin position="174"/>
        <end position="196"/>
    </location>
</feature>
<evidence type="ECO:0000256" key="3">
    <source>
        <dbReference type="ARBA" id="ARBA00008295"/>
    </source>
</evidence>
<dbReference type="PANTHER" id="PTHR12002">
    <property type="entry name" value="CLAUDIN"/>
    <property type="match status" value="1"/>
</dbReference>
<keyword evidence="13" id="KW-1185">Reference proteome</keyword>
<keyword evidence="9 11" id="KW-0472">Membrane</keyword>
<keyword evidence="5" id="KW-1003">Cell membrane</keyword>
<evidence type="ECO:0008006" key="14">
    <source>
        <dbReference type="Google" id="ProtNLM"/>
    </source>
</evidence>
<evidence type="ECO:0000256" key="7">
    <source>
        <dbReference type="ARBA" id="ARBA00022949"/>
    </source>
</evidence>
<dbReference type="RefSeq" id="XP_035811840.2">
    <property type="nucleotide sequence ID" value="XM_035955947.2"/>
</dbReference>
<comment type="similarity">
    <text evidence="3">Belongs to the claudin family.</text>
</comment>
<evidence type="ECO:0000313" key="13">
    <source>
        <dbReference type="Proteomes" id="UP001501940"/>
    </source>
</evidence>
<feature type="transmembrane region" description="Helical" evidence="11">
    <location>
        <begin position="127"/>
        <end position="154"/>
    </location>
</feature>
<evidence type="ECO:0000256" key="2">
    <source>
        <dbReference type="ARBA" id="ARBA00004651"/>
    </source>
</evidence>
<evidence type="ECO:0000256" key="1">
    <source>
        <dbReference type="ARBA" id="ARBA00004435"/>
    </source>
</evidence>
<keyword evidence="8 11" id="KW-1133">Transmembrane helix</keyword>
<dbReference type="Pfam" id="PF00822">
    <property type="entry name" value="PMP22_Claudin"/>
    <property type="match status" value="1"/>
</dbReference>
<feature type="region of interest" description="Disordered" evidence="10">
    <location>
        <begin position="258"/>
        <end position="301"/>
    </location>
</feature>
<keyword evidence="4" id="KW-0796">Tight junction</keyword>
<feature type="transmembrane region" description="Helical" evidence="11">
    <location>
        <begin position="82"/>
        <end position="106"/>
    </location>
</feature>
<evidence type="ECO:0000256" key="9">
    <source>
        <dbReference type="ARBA" id="ARBA00023136"/>
    </source>
</evidence>
<dbReference type="GeneTree" id="ENSGT00940000163648"/>
<reference evidence="12" key="2">
    <citation type="submission" date="2025-08" db="UniProtKB">
        <authorList>
            <consortium name="Ensembl"/>
        </authorList>
    </citation>
    <scope>IDENTIFICATION</scope>
</reference>
<sequence length="301" mass="32102">MGGQGRLIGGLALCLMGVLGVCVVCGLPMWRETSFVGANVVTAQSVWDGLWMHCVVQATGQMQCKRHTTSITMTSDIQAGRALTLISIVAGILGFIVTLLGGGAANCGGDPPDPVEPPSTVSSRKKACLLGGALCLLSGILCLVSVTWSAVATISIYNDPLVTAALKREVGSSIYIGWASSVLLLLGGALFCFVCGDKERSQPSYYYMPNSSSSRSSQSSSRMATLRSDVLSSNAPQTFDPYAQRRMVEHAAQVHRYNSLNNPPSVTGLYNQPLTHPESERDTFIRNPSNRSQTQSRIYSS</sequence>
<reference evidence="12" key="3">
    <citation type="submission" date="2025-09" db="UniProtKB">
        <authorList>
            <consortium name="Ensembl"/>
        </authorList>
    </citation>
    <scope>IDENTIFICATION</scope>
</reference>
<dbReference type="PRINTS" id="PR01077">
    <property type="entry name" value="CLAUDIN"/>
</dbReference>
<evidence type="ECO:0000256" key="6">
    <source>
        <dbReference type="ARBA" id="ARBA00022692"/>
    </source>
</evidence>
<feature type="compositionally biased region" description="Polar residues" evidence="10">
    <location>
        <begin position="286"/>
        <end position="301"/>
    </location>
</feature>